<feature type="region of interest" description="Disordered" evidence="1">
    <location>
        <begin position="93"/>
        <end position="171"/>
    </location>
</feature>
<dbReference type="InterPro" id="IPR013087">
    <property type="entry name" value="Znf_C2H2_type"/>
</dbReference>
<dbReference type="AlphaFoldDB" id="A0AAN7YDX5"/>
<reference evidence="3" key="1">
    <citation type="submission" date="2023-08" db="EMBL/GenBank/DDBJ databases">
        <title>Black Yeasts Isolated from many extreme environments.</title>
        <authorList>
            <person name="Coleine C."/>
            <person name="Stajich J.E."/>
            <person name="Selbmann L."/>
        </authorList>
    </citation>
    <scope>NUCLEOTIDE SEQUENCE</scope>
    <source>
        <strain evidence="3">CCFEE 5401</strain>
    </source>
</reference>
<dbReference type="EMBL" id="JAVRRL010000065">
    <property type="protein sequence ID" value="KAK5109374.1"/>
    <property type="molecule type" value="Genomic_DNA"/>
</dbReference>
<proteinExistence type="predicted"/>
<protein>
    <recommendedName>
        <fullName evidence="2">C2H2-type domain-containing protein</fullName>
    </recommendedName>
</protein>
<sequence>MAQNMLACPVPRCTREFRERKRILLHMRNDHRIQLNPGTQGPQGGNETLRRKKHAKRYAGWLRSKAFTVDVSFFTNAGDLLGSIDGWEEVELEEDEGAEIPDQEEDDDAEEGSGSDGGVALSRDADRLLAAVDGVEESTPEPVDTTNASGSEAEESLDGESGAAGDEQLGRTVATADDVAKAIEDATAEVVEAAKTLMLLRYGTGYEPA</sequence>
<evidence type="ECO:0000313" key="3">
    <source>
        <dbReference type="EMBL" id="KAK5109374.1"/>
    </source>
</evidence>
<feature type="compositionally biased region" description="Acidic residues" evidence="1">
    <location>
        <begin position="93"/>
        <end position="113"/>
    </location>
</feature>
<feature type="compositionally biased region" description="Low complexity" evidence="1">
    <location>
        <begin position="118"/>
        <end position="133"/>
    </location>
</feature>
<name>A0AAN7YDX5_9PEZI</name>
<organism evidence="3 4">
    <name type="scientific">Meristemomyces frigidus</name>
    <dbReference type="NCBI Taxonomy" id="1508187"/>
    <lineage>
        <taxon>Eukaryota</taxon>
        <taxon>Fungi</taxon>
        <taxon>Dikarya</taxon>
        <taxon>Ascomycota</taxon>
        <taxon>Pezizomycotina</taxon>
        <taxon>Dothideomycetes</taxon>
        <taxon>Dothideomycetidae</taxon>
        <taxon>Mycosphaerellales</taxon>
        <taxon>Teratosphaeriaceae</taxon>
        <taxon>Meristemomyces</taxon>
    </lineage>
</organism>
<evidence type="ECO:0000256" key="1">
    <source>
        <dbReference type="SAM" id="MobiDB-lite"/>
    </source>
</evidence>
<dbReference type="Proteomes" id="UP001310890">
    <property type="component" value="Unassembled WGS sequence"/>
</dbReference>
<gene>
    <name evidence="3" type="ORF">LTR62_007040</name>
</gene>
<comment type="caution">
    <text evidence="3">The sequence shown here is derived from an EMBL/GenBank/DDBJ whole genome shotgun (WGS) entry which is preliminary data.</text>
</comment>
<dbReference type="PROSITE" id="PS00028">
    <property type="entry name" value="ZINC_FINGER_C2H2_1"/>
    <property type="match status" value="1"/>
</dbReference>
<feature type="domain" description="C2H2-type" evidence="2">
    <location>
        <begin position="8"/>
        <end position="31"/>
    </location>
</feature>
<evidence type="ECO:0000259" key="2">
    <source>
        <dbReference type="PROSITE" id="PS00028"/>
    </source>
</evidence>
<evidence type="ECO:0000313" key="4">
    <source>
        <dbReference type="Proteomes" id="UP001310890"/>
    </source>
</evidence>
<accession>A0AAN7YDX5</accession>